<feature type="region of interest" description="Disordered" evidence="1">
    <location>
        <begin position="172"/>
        <end position="244"/>
    </location>
</feature>
<organism evidence="3 4">
    <name type="scientific">Streptomyces griseoaurantiacus M045</name>
    <dbReference type="NCBI Taxonomy" id="996637"/>
    <lineage>
        <taxon>Bacteria</taxon>
        <taxon>Bacillati</taxon>
        <taxon>Actinomycetota</taxon>
        <taxon>Actinomycetes</taxon>
        <taxon>Kitasatosporales</taxon>
        <taxon>Streptomycetaceae</taxon>
        <taxon>Streptomyces</taxon>
        <taxon>Streptomyces aurantiacus group</taxon>
    </lineage>
</organism>
<dbReference type="Proteomes" id="UP000003022">
    <property type="component" value="Unassembled WGS sequence"/>
</dbReference>
<feature type="compositionally biased region" description="Gly residues" evidence="1">
    <location>
        <begin position="25"/>
        <end position="40"/>
    </location>
</feature>
<dbReference type="PANTHER" id="PTHR13887">
    <property type="entry name" value="GLUTATHIONE S-TRANSFERASE KAPPA"/>
    <property type="match status" value="1"/>
</dbReference>
<dbReference type="InterPro" id="IPR001853">
    <property type="entry name" value="DSBA-like_thioredoxin_dom"/>
</dbReference>
<feature type="compositionally biased region" description="Low complexity" evidence="1">
    <location>
        <begin position="235"/>
        <end position="244"/>
    </location>
</feature>
<dbReference type="STRING" id="996637.SGM_3859"/>
<dbReference type="InterPro" id="IPR036249">
    <property type="entry name" value="Thioredoxin-like_sf"/>
</dbReference>
<dbReference type="eggNOG" id="COG1651">
    <property type="taxonomic scope" value="Bacteria"/>
</dbReference>
<proteinExistence type="predicted"/>
<reference evidence="3 4" key="1">
    <citation type="journal article" date="2011" name="J. Bacteriol.">
        <title>Draft genome sequence of the marine bacterium Streptomyces griseoaurantiacus M045, which produces novel manumycin-type antibiotics with a pABA core component.</title>
        <authorList>
            <person name="Li F."/>
            <person name="Jiang P."/>
            <person name="Zheng H."/>
            <person name="Wang S."/>
            <person name="Zhao G."/>
            <person name="Qin S."/>
            <person name="Liu Z."/>
        </authorList>
    </citation>
    <scope>NUCLEOTIDE SEQUENCE [LARGE SCALE GENOMIC DNA]</scope>
    <source>
        <strain evidence="3 4">M045</strain>
    </source>
</reference>
<gene>
    <name evidence="3" type="ORF">SGM_3859</name>
</gene>
<feature type="domain" description="Thioredoxin" evidence="2">
    <location>
        <begin position="184"/>
        <end position="402"/>
    </location>
</feature>
<dbReference type="PROSITE" id="PS51352">
    <property type="entry name" value="THIOREDOXIN_2"/>
    <property type="match status" value="1"/>
</dbReference>
<name>F3NL45_9ACTN</name>
<evidence type="ECO:0000259" key="2">
    <source>
        <dbReference type="PROSITE" id="PS51352"/>
    </source>
</evidence>
<dbReference type="PANTHER" id="PTHR13887:SF55">
    <property type="entry name" value="SLR0313 PROTEIN"/>
    <property type="match status" value="1"/>
</dbReference>
<dbReference type="Pfam" id="PF01323">
    <property type="entry name" value="DSBA"/>
    <property type="match status" value="1"/>
</dbReference>
<comment type="caution">
    <text evidence="3">The sequence shown here is derived from an EMBL/GenBank/DDBJ whole genome shotgun (WGS) entry which is preliminary data.</text>
</comment>
<dbReference type="Gene3D" id="3.40.30.10">
    <property type="entry name" value="Glutaredoxin"/>
    <property type="match status" value="1"/>
</dbReference>
<feature type="compositionally biased region" description="Basic and acidic residues" evidence="1">
    <location>
        <begin position="100"/>
        <end position="121"/>
    </location>
</feature>
<evidence type="ECO:0000313" key="3">
    <source>
        <dbReference type="EMBL" id="EGG45771.1"/>
    </source>
</evidence>
<dbReference type="SUPFAM" id="SSF52833">
    <property type="entry name" value="Thioredoxin-like"/>
    <property type="match status" value="1"/>
</dbReference>
<keyword evidence="3" id="KW-0413">Isomerase</keyword>
<evidence type="ECO:0000313" key="4">
    <source>
        <dbReference type="Proteomes" id="UP000003022"/>
    </source>
</evidence>
<dbReference type="InterPro" id="IPR013766">
    <property type="entry name" value="Thioredoxin_domain"/>
</dbReference>
<dbReference type="EMBL" id="AEYX01000039">
    <property type="protein sequence ID" value="EGG45771.1"/>
    <property type="molecule type" value="Genomic_DNA"/>
</dbReference>
<protein>
    <submittedName>
        <fullName evidence="3">Protein-disulfide isomerase</fullName>
    </submittedName>
</protein>
<dbReference type="GO" id="GO:0016491">
    <property type="term" value="F:oxidoreductase activity"/>
    <property type="evidence" value="ECO:0007669"/>
    <property type="project" value="InterPro"/>
</dbReference>
<evidence type="ECO:0000256" key="1">
    <source>
        <dbReference type="SAM" id="MobiDB-lite"/>
    </source>
</evidence>
<dbReference type="CDD" id="cd02972">
    <property type="entry name" value="DsbA_family"/>
    <property type="match status" value="1"/>
</dbReference>
<sequence>MLLEDGLDVAEVVPRALGARRSGLRPGGRRGAAAQGGLGDRGSHGVPPGRRPGRPAFLACSAAAPLHRPGRREQHPGQSEHAETRPGRGAEGRVGQPADHAGHHQPDRDERVGGDAERGKEALAVGGDRGDAQAGRGDGGTDGLGKHPVLQAKLDRAGSGARGDVVGNAARRSGWAGRSVRPFHPAPSAARSATVRPEPQGQPQGRLRVGSSPGPGRGLRFGPVHRPWETERMNDSSPDSPDAPAAPVVLDIWCELQCPDCRRALEDLRALRARYGDRLEPRLRHFPLEKHKHAFAAAQAAEEAVAQGQGWPYVEAVLARVEELERAGEPLLVEVARELGLDAEEFDTALIDGRHILIVDADQAEGKAIGVTGTPTYVIGDERLDGGRSQEGLRARIEEIADRLLAASGS</sequence>
<accession>F3NL45</accession>
<dbReference type="AlphaFoldDB" id="F3NL45"/>
<keyword evidence="4" id="KW-1185">Reference proteome</keyword>
<feature type="compositionally biased region" description="Basic and acidic residues" evidence="1">
    <location>
        <begin position="71"/>
        <end position="91"/>
    </location>
</feature>
<feature type="region of interest" description="Disordered" evidence="1">
    <location>
        <begin position="16"/>
        <end position="147"/>
    </location>
</feature>
<dbReference type="GO" id="GO:0016853">
    <property type="term" value="F:isomerase activity"/>
    <property type="evidence" value="ECO:0007669"/>
    <property type="project" value="UniProtKB-KW"/>
</dbReference>